<evidence type="ECO:0000256" key="1">
    <source>
        <dbReference type="SAM" id="Phobius"/>
    </source>
</evidence>
<sequence length="256" mass="28582">MWIAGHLHHNSRVMIHVKIWETTLFHVTRLDLLGPWLSLLCPPSYLQLYSRPCYGLWSIYFMHCYHPHGSNFYILLACTSGAVVYLCFLVSATCKTTTLGDARVGFAIVLPVGIFIIAIFLKFTDRHYIGWFGLGFSVLSHLCRIESTDYHGRFDIWVFIVSFVGAVNSFLWFIHPQLCLSMEYKVNSYITGVLRGGEAFYWCSRSIARFLWKFQGVAIQDAAPGAANAPAAPIGVAAAAINAPAVAPEIALMPIV</sequence>
<feature type="transmembrane region" description="Helical" evidence="1">
    <location>
        <begin position="156"/>
        <end position="174"/>
    </location>
</feature>
<dbReference type="AlphaFoldDB" id="A0ABC9ABK2"/>
<accession>A0ABC9ABK2</accession>
<organism evidence="2 3">
    <name type="scientific">Urochloa decumbens</name>
    <dbReference type="NCBI Taxonomy" id="240449"/>
    <lineage>
        <taxon>Eukaryota</taxon>
        <taxon>Viridiplantae</taxon>
        <taxon>Streptophyta</taxon>
        <taxon>Embryophyta</taxon>
        <taxon>Tracheophyta</taxon>
        <taxon>Spermatophyta</taxon>
        <taxon>Magnoliopsida</taxon>
        <taxon>Liliopsida</taxon>
        <taxon>Poales</taxon>
        <taxon>Poaceae</taxon>
        <taxon>PACMAD clade</taxon>
        <taxon>Panicoideae</taxon>
        <taxon>Panicodae</taxon>
        <taxon>Paniceae</taxon>
        <taxon>Melinidinae</taxon>
        <taxon>Urochloa</taxon>
    </lineage>
</organism>
<feature type="transmembrane region" description="Helical" evidence="1">
    <location>
        <begin position="104"/>
        <end position="121"/>
    </location>
</feature>
<gene>
    <name evidence="2" type="ORF">URODEC1_LOCUS52520</name>
</gene>
<name>A0ABC9ABK2_9POAL</name>
<dbReference type="EMBL" id="OZ075130">
    <property type="protein sequence ID" value="CAL4974423.1"/>
    <property type="molecule type" value="Genomic_DNA"/>
</dbReference>
<dbReference type="Proteomes" id="UP001497457">
    <property type="component" value="Chromosome 20rd"/>
</dbReference>
<proteinExistence type="predicted"/>
<keyword evidence="3" id="KW-1185">Reference proteome</keyword>
<keyword evidence="1" id="KW-0472">Membrane</keyword>
<reference evidence="3" key="1">
    <citation type="submission" date="2024-06" db="EMBL/GenBank/DDBJ databases">
        <authorList>
            <person name="Ryan C."/>
        </authorList>
    </citation>
    <scope>NUCLEOTIDE SEQUENCE [LARGE SCALE GENOMIC DNA]</scope>
</reference>
<reference evidence="2 3" key="2">
    <citation type="submission" date="2024-10" db="EMBL/GenBank/DDBJ databases">
        <authorList>
            <person name="Ryan C."/>
        </authorList>
    </citation>
    <scope>NUCLEOTIDE SEQUENCE [LARGE SCALE GENOMIC DNA]</scope>
</reference>
<feature type="transmembrane region" description="Helical" evidence="1">
    <location>
        <begin position="72"/>
        <end position="92"/>
    </location>
</feature>
<evidence type="ECO:0000313" key="3">
    <source>
        <dbReference type="Proteomes" id="UP001497457"/>
    </source>
</evidence>
<protein>
    <submittedName>
        <fullName evidence="2">Uncharacterized protein</fullName>
    </submittedName>
</protein>
<evidence type="ECO:0000313" key="2">
    <source>
        <dbReference type="EMBL" id="CAL4974423.1"/>
    </source>
</evidence>
<keyword evidence="1" id="KW-0812">Transmembrane</keyword>
<keyword evidence="1" id="KW-1133">Transmembrane helix</keyword>